<feature type="region of interest" description="Disordered" evidence="1">
    <location>
        <begin position="220"/>
        <end position="248"/>
    </location>
</feature>
<name>A0ABQ7QKX3_PLUXY</name>
<proteinExistence type="predicted"/>
<keyword evidence="4" id="KW-1185">Reference proteome</keyword>
<dbReference type="Proteomes" id="UP000823941">
    <property type="component" value="Chromosome 12"/>
</dbReference>
<feature type="compositionally biased region" description="Basic residues" evidence="1">
    <location>
        <begin position="226"/>
        <end position="247"/>
    </location>
</feature>
<reference evidence="3 4" key="1">
    <citation type="submission" date="2021-06" db="EMBL/GenBank/DDBJ databases">
        <title>A haploid diamondback moth (Plutella xylostella L.) genome assembly resolves 31 chromosomes and identifies a diamide resistance mutation.</title>
        <authorList>
            <person name="Ward C.M."/>
            <person name="Perry K.D."/>
            <person name="Baker G."/>
            <person name="Powis K."/>
            <person name="Heckel D.G."/>
            <person name="Baxter S.W."/>
        </authorList>
    </citation>
    <scope>NUCLEOTIDE SEQUENCE [LARGE SCALE GENOMIC DNA]</scope>
    <source>
        <strain evidence="3 4">LV</strain>
        <tissue evidence="3">Single pupa</tissue>
    </source>
</reference>
<gene>
    <name evidence="3" type="ORF">JYU34_008440</name>
</gene>
<feature type="chain" id="PRO_5047441541" evidence="2">
    <location>
        <begin position="21"/>
        <end position="270"/>
    </location>
</feature>
<keyword evidence="2" id="KW-0732">Signal</keyword>
<sequence length="270" mass="30927">MWAFVVGWLALAEAYPGAWPAYAPHDYPDDDYYYEPAPKVQYYYGGAAPRHSAPEVYGRVPYPFYYDSLGHYANEDPARQDERLAALPVGQETWYERETESGWRNKEMDDVNAAFLDNLILTQMAQDAQRRRENARSALAASDYEEPPRTAEDEDVRELKALAGKPLYHEPKTTPQFDEHDYIMDDGFINWNGYKRSATAAPPASTARPRLGQAEVAVPRPAPAHREHHKRNLKTHPQKKAKGRKVDKRFVSTDTGLVAQLRLLKHRIRT</sequence>
<evidence type="ECO:0000313" key="4">
    <source>
        <dbReference type="Proteomes" id="UP000823941"/>
    </source>
</evidence>
<feature type="region of interest" description="Disordered" evidence="1">
    <location>
        <begin position="131"/>
        <end position="154"/>
    </location>
</feature>
<comment type="caution">
    <text evidence="3">The sequence shown here is derived from an EMBL/GenBank/DDBJ whole genome shotgun (WGS) entry which is preliminary data.</text>
</comment>
<accession>A0ABQ7QKX3</accession>
<evidence type="ECO:0000313" key="3">
    <source>
        <dbReference type="EMBL" id="KAG7305891.1"/>
    </source>
</evidence>
<evidence type="ECO:0000256" key="2">
    <source>
        <dbReference type="SAM" id="SignalP"/>
    </source>
</evidence>
<feature type="signal peptide" evidence="2">
    <location>
        <begin position="1"/>
        <end position="20"/>
    </location>
</feature>
<evidence type="ECO:0000256" key="1">
    <source>
        <dbReference type="SAM" id="MobiDB-lite"/>
    </source>
</evidence>
<organism evidence="3 4">
    <name type="scientific">Plutella xylostella</name>
    <name type="common">Diamondback moth</name>
    <name type="synonym">Plutella maculipennis</name>
    <dbReference type="NCBI Taxonomy" id="51655"/>
    <lineage>
        <taxon>Eukaryota</taxon>
        <taxon>Metazoa</taxon>
        <taxon>Ecdysozoa</taxon>
        <taxon>Arthropoda</taxon>
        <taxon>Hexapoda</taxon>
        <taxon>Insecta</taxon>
        <taxon>Pterygota</taxon>
        <taxon>Neoptera</taxon>
        <taxon>Endopterygota</taxon>
        <taxon>Lepidoptera</taxon>
        <taxon>Glossata</taxon>
        <taxon>Ditrysia</taxon>
        <taxon>Yponomeutoidea</taxon>
        <taxon>Plutellidae</taxon>
        <taxon>Plutella</taxon>
    </lineage>
</organism>
<dbReference type="EMBL" id="JAHIBW010000012">
    <property type="protein sequence ID" value="KAG7305891.1"/>
    <property type="molecule type" value="Genomic_DNA"/>
</dbReference>
<protein>
    <submittedName>
        <fullName evidence="3">Uncharacterized protein</fullName>
    </submittedName>
</protein>